<dbReference type="PANTHER" id="PTHR23074:SF83">
    <property type="entry name" value="VACUOLAR PROTEIN SORTING-ASSOCIATED PROTEIN 4A"/>
    <property type="match status" value="1"/>
</dbReference>
<dbReference type="GO" id="GO:0005524">
    <property type="term" value="F:ATP binding"/>
    <property type="evidence" value="ECO:0007669"/>
    <property type="project" value="UniProtKB-KW"/>
</dbReference>
<dbReference type="SUPFAM" id="SSF52540">
    <property type="entry name" value="P-loop containing nucleoside triphosphate hydrolases"/>
    <property type="match status" value="1"/>
</dbReference>
<dbReference type="RefSeq" id="WP_312673241.1">
    <property type="nucleotide sequence ID" value="NZ_JAVSJA010000001.1"/>
</dbReference>
<dbReference type="Pfam" id="PF00004">
    <property type="entry name" value="AAA"/>
    <property type="match status" value="1"/>
</dbReference>
<keyword evidence="2" id="KW-0067">ATP-binding</keyword>
<dbReference type="PANTHER" id="PTHR23074">
    <property type="entry name" value="AAA DOMAIN-CONTAINING"/>
    <property type="match status" value="1"/>
</dbReference>
<keyword evidence="2" id="KW-0547">Nucleotide-binding</keyword>
<dbReference type="Gene3D" id="3.40.50.300">
    <property type="entry name" value="P-loop containing nucleotide triphosphate hydrolases"/>
    <property type="match status" value="1"/>
</dbReference>
<dbReference type="InterPro" id="IPR003593">
    <property type="entry name" value="AAA+_ATPase"/>
</dbReference>
<feature type="domain" description="AAA+ ATPase" evidence="1">
    <location>
        <begin position="129"/>
        <end position="261"/>
    </location>
</feature>
<dbReference type="Proteomes" id="UP001180650">
    <property type="component" value="Unassembled WGS sequence"/>
</dbReference>
<dbReference type="InterPro" id="IPR027417">
    <property type="entry name" value="P-loop_NTPase"/>
</dbReference>
<organism evidence="2 3">
    <name type="scientific">Microcystis wesenbergii NRERC-220</name>
    <dbReference type="NCBI Taxonomy" id="3068991"/>
    <lineage>
        <taxon>Bacteria</taxon>
        <taxon>Bacillati</taxon>
        <taxon>Cyanobacteriota</taxon>
        <taxon>Cyanophyceae</taxon>
        <taxon>Oscillatoriophycideae</taxon>
        <taxon>Chroococcales</taxon>
        <taxon>Microcystaceae</taxon>
        <taxon>Microcystis</taxon>
    </lineage>
</organism>
<dbReference type="InterPro" id="IPR050304">
    <property type="entry name" value="MT-severing_AAA_ATPase"/>
</dbReference>
<evidence type="ECO:0000259" key="1">
    <source>
        <dbReference type="SMART" id="SM00382"/>
    </source>
</evidence>
<dbReference type="CDD" id="cd19481">
    <property type="entry name" value="RecA-like_protease"/>
    <property type="match status" value="1"/>
</dbReference>
<dbReference type="EMBL" id="JAVSJA010000001">
    <property type="protein sequence ID" value="MDT3674533.1"/>
    <property type="molecule type" value="Genomic_DNA"/>
</dbReference>
<name>A0ABU3HJ30_9CHRO</name>
<accession>A0ABU3HJ30</accession>
<dbReference type="SMART" id="SM00382">
    <property type="entry name" value="AAA"/>
    <property type="match status" value="1"/>
</dbReference>
<proteinExistence type="predicted"/>
<evidence type="ECO:0000313" key="2">
    <source>
        <dbReference type="EMBL" id="MDT3674533.1"/>
    </source>
</evidence>
<comment type="caution">
    <text evidence="2">The sequence shown here is derived from an EMBL/GenBank/DDBJ whole genome shotgun (WGS) entry which is preliminary data.</text>
</comment>
<protein>
    <submittedName>
        <fullName evidence="2">ATP-binding protein</fullName>
    </submittedName>
</protein>
<evidence type="ECO:0000313" key="3">
    <source>
        <dbReference type="Proteomes" id="UP001180650"/>
    </source>
</evidence>
<gene>
    <name evidence="2" type="ORF">RAM70_08325</name>
</gene>
<dbReference type="InterPro" id="IPR003959">
    <property type="entry name" value="ATPase_AAA_core"/>
</dbReference>
<sequence>MSTARHILALLKSHVEGEEQQFYSAALQMAAHEARQGHGKLAQEIRELIDQAKASKSVIEKKSDPIPLVQPKGDGFDKLTVNLANLVSVRYPDTRLSDMILTSDLEFRLKRVLTEQRQGKRLREHNLMPRRKLLLVGPPGSGKTMTAEALAGELKLPLFTTLYDSLMGKYMGETASRLKVIFEAMTITKGVYFFDEFDAIGTQRHNSNDVGEIRRILNSFLMFLEQEQGDSLILAATNHPQLLDKALFRRFDDVIEYQLPDAAIIRELIESRLISFEIDWKDWSNILNQANGLAQAEIVRATDDAAKQAVLSNSQKVSEDSLISAIMERKDLNFNE</sequence>
<reference evidence="2" key="1">
    <citation type="submission" date="2023-08" db="EMBL/GenBank/DDBJ databases">
        <authorList>
            <person name="Park H.-K."/>
            <person name="Kim I.-S."/>
        </authorList>
    </citation>
    <scope>NUCLEOTIDE SEQUENCE</scope>
    <source>
        <strain evidence="2">NRERC-220</strain>
    </source>
</reference>
<keyword evidence="3" id="KW-1185">Reference proteome</keyword>